<proteinExistence type="predicted"/>
<dbReference type="InterPro" id="IPR032256">
    <property type="entry name" value="DUF4829"/>
</dbReference>
<comment type="caution">
    <text evidence="3">The sequence shown here is derived from an EMBL/GenBank/DDBJ whole genome shotgun (WGS) entry which is preliminary data.</text>
</comment>
<reference evidence="4" key="1">
    <citation type="submission" date="2015-01" db="EMBL/GenBank/DDBJ databases">
        <authorList>
            <person name="Aslett A.Martin."/>
            <person name="De Silva Nishadi"/>
        </authorList>
    </citation>
    <scope>NUCLEOTIDE SEQUENCE [LARGE SCALE GENOMIC DNA]</scope>
    <source>
        <strain evidence="4">UMC4404</strain>
    </source>
</reference>
<dbReference type="AlphaFoldDB" id="A0A9P1L0T4"/>
<feature type="domain" description="DUF4829" evidence="2">
    <location>
        <begin position="50"/>
        <end position="142"/>
    </location>
</feature>
<evidence type="ECO:0000313" key="3">
    <source>
        <dbReference type="EMBL" id="CEO33098.1"/>
    </source>
</evidence>
<dbReference type="PROSITE" id="PS51257">
    <property type="entry name" value="PROKAR_LIPOPROTEIN"/>
    <property type="match status" value="1"/>
</dbReference>
<evidence type="ECO:0000313" key="4">
    <source>
        <dbReference type="Proteomes" id="UP000049685"/>
    </source>
</evidence>
<protein>
    <recommendedName>
        <fullName evidence="2">DUF4829 domain-containing protein</fullName>
    </recommendedName>
</protein>
<feature type="signal peptide" evidence="1">
    <location>
        <begin position="1"/>
        <end position="23"/>
    </location>
</feature>
<organism evidence="3 4">
    <name type="scientific">Paraclostridium sordellii</name>
    <name type="common">Clostridium sordellii</name>
    <dbReference type="NCBI Taxonomy" id="1505"/>
    <lineage>
        <taxon>Bacteria</taxon>
        <taxon>Bacillati</taxon>
        <taxon>Bacillota</taxon>
        <taxon>Clostridia</taxon>
        <taxon>Peptostreptococcales</taxon>
        <taxon>Peptostreptococcaceae</taxon>
        <taxon>Paraclostridium</taxon>
    </lineage>
</organism>
<name>A0A9P1L0T4_PARSO</name>
<evidence type="ECO:0000256" key="1">
    <source>
        <dbReference type="SAM" id="SignalP"/>
    </source>
</evidence>
<evidence type="ECO:0000259" key="2">
    <source>
        <dbReference type="Pfam" id="PF16111"/>
    </source>
</evidence>
<accession>A0A9P1L0T4</accession>
<dbReference type="EMBL" id="CDNY01000003">
    <property type="protein sequence ID" value="CEO33098.1"/>
    <property type="molecule type" value="Genomic_DNA"/>
</dbReference>
<keyword evidence="1" id="KW-0732">Signal</keyword>
<dbReference type="RefSeq" id="WP_155490205.1">
    <property type="nucleotide sequence ID" value="NZ_CDNY01000003.1"/>
</dbReference>
<sequence>MKKLIFFMGIFLIVFSLVGCNQAGKTDNIKVNIGEYEKFSEKEINQVIDSVKVKFKGFKGCKLTDIWYDEKKSDKLAQDYMEYGGGKENHTKKENVIVFLSNFEVGSEGGDGSLEPNSTYTDWQWVGIRDNKTGKWKVNQWGY</sequence>
<feature type="chain" id="PRO_5040440995" description="DUF4829 domain-containing protein" evidence="1">
    <location>
        <begin position="24"/>
        <end position="143"/>
    </location>
</feature>
<dbReference type="Proteomes" id="UP000049685">
    <property type="component" value="Unassembled WGS sequence"/>
</dbReference>
<dbReference type="Pfam" id="PF16111">
    <property type="entry name" value="DUF4829"/>
    <property type="match status" value="1"/>
</dbReference>
<gene>
    <name evidence="3" type="ORF">UMC4404_10781</name>
</gene>